<evidence type="ECO:0000313" key="2">
    <source>
        <dbReference type="Proteomes" id="UP000285961"/>
    </source>
</evidence>
<accession>A0A419EPZ2</accession>
<comment type="caution">
    <text evidence="1">The sequence shown here is derived from an EMBL/GenBank/DDBJ whole genome shotgun (WGS) entry which is preliminary data.</text>
</comment>
<dbReference type="AlphaFoldDB" id="A0A419EPZ2"/>
<dbReference type="SUPFAM" id="SSF53146">
    <property type="entry name" value="Nitrogenase accessory factor-like"/>
    <property type="match status" value="1"/>
</dbReference>
<gene>
    <name evidence="1" type="ORF">C4532_18230</name>
</gene>
<dbReference type="Proteomes" id="UP000285961">
    <property type="component" value="Unassembled WGS sequence"/>
</dbReference>
<dbReference type="Gene3D" id="3.30.420.130">
    <property type="entry name" value="Dinitrogenase iron-molybdenum cofactor biosynthesis domain"/>
    <property type="match status" value="1"/>
</dbReference>
<sequence>MRVAIPLFGTRVSPRCLYSDKTLLVQVRDNAVISKKTVDTTGMNEEERIAQLVDLEIDLFVCGAIDEDFVQRVDSYGIKVVQDVAAEVEEVLTALTGGQLRSGYGLESQPAKPARKGLPAEAASGAVAQAGSELSRIDCVECVDRLCLKGENCMPQMGSLFPADGYSKFNHSMEVTMDISAETHRKLCRVAEFIYYCMGMEYKHIGVAFCVEMFREAEILTRLLRRFFRVSPVCCKVGGHAEHDLITASSGVVCNPIGQACVLNRLGTEVNVVVGLCVGVDFIFTQHSEAPTSTLFVKDKSLANNPVSALFSKYYIEDILGEV</sequence>
<proteinExistence type="predicted"/>
<dbReference type="Pfam" id="PF08901">
    <property type="entry name" value="DUF1847"/>
    <property type="match status" value="1"/>
</dbReference>
<evidence type="ECO:0000313" key="1">
    <source>
        <dbReference type="EMBL" id="RJP64998.1"/>
    </source>
</evidence>
<protein>
    <submittedName>
        <fullName evidence="1">DUF1847 domain-containing protein</fullName>
    </submittedName>
</protein>
<dbReference type="EMBL" id="QZKI01000131">
    <property type="protein sequence ID" value="RJP64998.1"/>
    <property type="molecule type" value="Genomic_DNA"/>
</dbReference>
<name>A0A419EPZ2_9BACT</name>
<organism evidence="1 2">
    <name type="scientific">Candidatus Abyssobacteria bacterium SURF_17</name>
    <dbReference type="NCBI Taxonomy" id="2093361"/>
    <lineage>
        <taxon>Bacteria</taxon>
        <taxon>Pseudomonadati</taxon>
        <taxon>Candidatus Hydrogenedentota</taxon>
        <taxon>Candidatus Abyssobacteria</taxon>
    </lineage>
</organism>
<dbReference type="InterPro" id="IPR014997">
    <property type="entry name" value="DUF1847"/>
</dbReference>
<reference evidence="1 2" key="1">
    <citation type="journal article" date="2017" name="ISME J.">
        <title>Energy and carbon metabolisms in a deep terrestrial subsurface fluid microbial community.</title>
        <authorList>
            <person name="Momper L."/>
            <person name="Jungbluth S.P."/>
            <person name="Lee M.D."/>
            <person name="Amend J.P."/>
        </authorList>
    </citation>
    <scope>NUCLEOTIDE SEQUENCE [LARGE SCALE GENOMIC DNA]</scope>
    <source>
        <strain evidence="1">SURF_17</strain>
    </source>
</reference>
<dbReference type="InterPro" id="IPR036105">
    <property type="entry name" value="DiNase_FeMo-co_biosyn_sf"/>
</dbReference>